<sequence>MTTTVRTQATATATGESNE</sequence>
<protein>
    <submittedName>
        <fullName evidence="1">Uncharacterized protein</fullName>
    </submittedName>
</protein>
<reference evidence="1" key="1">
    <citation type="submission" date="2020-09" db="EMBL/GenBank/DDBJ databases">
        <title>Genome-Enabled Discovery of Anthraquinone Biosynthesis in Senna tora.</title>
        <authorList>
            <person name="Kang S.-H."/>
            <person name="Pandey R.P."/>
            <person name="Lee C.-M."/>
            <person name="Sim J.-S."/>
            <person name="Jeong J.-T."/>
            <person name="Choi B.-S."/>
            <person name="Jung M."/>
            <person name="Ginzburg D."/>
            <person name="Zhao K."/>
            <person name="Won S.Y."/>
            <person name="Oh T.-J."/>
            <person name="Yu Y."/>
            <person name="Kim N.-H."/>
            <person name="Lee O.R."/>
            <person name="Lee T.-H."/>
            <person name="Bashyal P."/>
            <person name="Kim T.-S."/>
            <person name="Lee W.-H."/>
            <person name="Kawkins C."/>
            <person name="Kim C.-K."/>
            <person name="Kim J.S."/>
            <person name="Ahn B.O."/>
            <person name="Rhee S.Y."/>
            <person name="Sohng J.K."/>
        </authorList>
    </citation>
    <scope>NUCLEOTIDE SEQUENCE</scope>
    <source>
        <tissue evidence="1">Leaf</tissue>
    </source>
</reference>
<organism evidence="1 2">
    <name type="scientific">Senna tora</name>
    <dbReference type="NCBI Taxonomy" id="362788"/>
    <lineage>
        <taxon>Eukaryota</taxon>
        <taxon>Viridiplantae</taxon>
        <taxon>Streptophyta</taxon>
        <taxon>Embryophyta</taxon>
        <taxon>Tracheophyta</taxon>
        <taxon>Spermatophyta</taxon>
        <taxon>Magnoliopsida</taxon>
        <taxon>eudicotyledons</taxon>
        <taxon>Gunneridae</taxon>
        <taxon>Pentapetalae</taxon>
        <taxon>rosids</taxon>
        <taxon>fabids</taxon>
        <taxon>Fabales</taxon>
        <taxon>Fabaceae</taxon>
        <taxon>Caesalpinioideae</taxon>
        <taxon>Cassia clade</taxon>
        <taxon>Senna</taxon>
    </lineage>
</organism>
<dbReference type="AlphaFoldDB" id="A0A834TGF4"/>
<gene>
    <name evidence="1" type="ORF">G2W53_026161</name>
</gene>
<dbReference type="Proteomes" id="UP000634136">
    <property type="component" value="Unassembled WGS sequence"/>
</dbReference>
<comment type="caution">
    <text evidence="1">The sequence shown here is derived from an EMBL/GenBank/DDBJ whole genome shotgun (WGS) entry which is preliminary data.</text>
</comment>
<evidence type="ECO:0000313" key="1">
    <source>
        <dbReference type="EMBL" id="KAF7820706.1"/>
    </source>
</evidence>
<keyword evidence="2" id="KW-1185">Reference proteome</keyword>
<dbReference type="EMBL" id="JAAIUW010000008">
    <property type="protein sequence ID" value="KAF7820706.1"/>
    <property type="molecule type" value="Genomic_DNA"/>
</dbReference>
<evidence type="ECO:0000313" key="2">
    <source>
        <dbReference type="Proteomes" id="UP000634136"/>
    </source>
</evidence>
<name>A0A834TGF4_9FABA</name>
<accession>A0A834TGF4</accession>
<proteinExistence type="predicted"/>